<feature type="region of interest" description="Disordered" evidence="4">
    <location>
        <begin position="215"/>
        <end position="269"/>
    </location>
</feature>
<sequence length="351" mass="39808">MSKAEREVNKSVTMESSAWIRTADGSIQEVEHEVAIACPRICHEMKSGLGSSKNNPITLPRTIKPTTLSLVIDYCRFHLGRHSSQAHKSFDENFFQKDPRSLLELLNLSNYLQLGLLLGSTKKAVAQKISNKSTEEICHMLKLTVDLSEAEKSNLRECRDNEIRRRLLEKLYSNRRESLLKKVEHLKDFVKPRQDKDTRKVDDLVSFINGDGDTKGVETLKQKKNHKKRKEQKETSSSSAAASTKASTSKEVIEKNDEDINASNSANRCGSSCETIDLLGTQDESFNVNEDAVYDNLDPVKDAETTRMVETFARSLNLDPAQIYGEPEADFSCYRWKHINDKDLTILHDQQ</sequence>
<evidence type="ECO:0000313" key="7">
    <source>
        <dbReference type="Proteomes" id="UP001237642"/>
    </source>
</evidence>
<dbReference type="PANTHER" id="PTHR11165">
    <property type="entry name" value="SKP1"/>
    <property type="match status" value="1"/>
</dbReference>
<evidence type="ECO:0000256" key="3">
    <source>
        <dbReference type="ARBA" id="ARBA00022786"/>
    </source>
</evidence>
<proteinExistence type="inferred from homology"/>
<dbReference type="Pfam" id="PF01466">
    <property type="entry name" value="Skp1"/>
    <property type="match status" value="1"/>
</dbReference>
<evidence type="ECO:0000313" key="6">
    <source>
        <dbReference type="EMBL" id="KAK1377229.1"/>
    </source>
</evidence>
<dbReference type="Proteomes" id="UP001237642">
    <property type="component" value="Unassembled WGS sequence"/>
</dbReference>
<dbReference type="AlphaFoldDB" id="A0AAD8I152"/>
<reference evidence="6" key="1">
    <citation type="submission" date="2023-02" db="EMBL/GenBank/DDBJ databases">
        <title>Genome of toxic invasive species Heracleum sosnowskyi carries increased number of genes despite the absence of recent whole-genome duplications.</title>
        <authorList>
            <person name="Schelkunov M."/>
            <person name="Shtratnikova V."/>
            <person name="Makarenko M."/>
            <person name="Klepikova A."/>
            <person name="Omelchenko D."/>
            <person name="Novikova G."/>
            <person name="Obukhova E."/>
            <person name="Bogdanov V."/>
            <person name="Penin A."/>
            <person name="Logacheva M."/>
        </authorList>
    </citation>
    <scope>NUCLEOTIDE SEQUENCE</scope>
    <source>
        <strain evidence="6">Hsosn_3</strain>
        <tissue evidence="6">Leaf</tissue>
    </source>
</reference>
<dbReference type="SUPFAM" id="SSF54695">
    <property type="entry name" value="POZ domain"/>
    <property type="match status" value="1"/>
</dbReference>
<dbReference type="GO" id="GO:0009867">
    <property type="term" value="P:jasmonic acid mediated signaling pathway"/>
    <property type="evidence" value="ECO:0007669"/>
    <property type="project" value="UniProtKB-ARBA"/>
</dbReference>
<feature type="domain" description="SKP1 component dimerisation" evidence="5">
    <location>
        <begin position="117"/>
        <end position="157"/>
    </location>
</feature>
<keyword evidence="7" id="KW-1185">Reference proteome</keyword>
<dbReference type="SUPFAM" id="SSF81382">
    <property type="entry name" value="Skp1 dimerisation domain-like"/>
    <property type="match status" value="1"/>
</dbReference>
<keyword evidence="3" id="KW-0833">Ubl conjugation pathway</keyword>
<dbReference type="InterPro" id="IPR001232">
    <property type="entry name" value="SKP1-like"/>
</dbReference>
<organism evidence="6 7">
    <name type="scientific">Heracleum sosnowskyi</name>
    <dbReference type="NCBI Taxonomy" id="360622"/>
    <lineage>
        <taxon>Eukaryota</taxon>
        <taxon>Viridiplantae</taxon>
        <taxon>Streptophyta</taxon>
        <taxon>Embryophyta</taxon>
        <taxon>Tracheophyta</taxon>
        <taxon>Spermatophyta</taxon>
        <taxon>Magnoliopsida</taxon>
        <taxon>eudicotyledons</taxon>
        <taxon>Gunneridae</taxon>
        <taxon>Pentapetalae</taxon>
        <taxon>asterids</taxon>
        <taxon>campanulids</taxon>
        <taxon>Apiales</taxon>
        <taxon>Apiaceae</taxon>
        <taxon>Apioideae</taxon>
        <taxon>apioid superclade</taxon>
        <taxon>Tordylieae</taxon>
        <taxon>Tordyliinae</taxon>
        <taxon>Heracleum</taxon>
    </lineage>
</organism>
<feature type="compositionally biased region" description="Low complexity" evidence="4">
    <location>
        <begin position="235"/>
        <end position="250"/>
    </location>
</feature>
<comment type="pathway">
    <text evidence="1">Protein modification; protein ubiquitination.</text>
</comment>
<dbReference type="SMART" id="SM00512">
    <property type="entry name" value="Skp1"/>
    <property type="match status" value="1"/>
</dbReference>
<dbReference type="InterPro" id="IPR016897">
    <property type="entry name" value="SKP1"/>
</dbReference>
<dbReference type="EMBL" id="JAUIZM010000007">
    <property type="protein sequence ID" value="KAK1377229.1"/>
    <property type="molecule type" value="Genomic_DNA"/>
</dbReference>
<dbReference type="InterPro" id="IPR016072">
    <property type="entry name" value="Skp1_comp_dimer"/>
</dbReference>
<comment type="caution">
    <text evidence="6">The sequence shown here is derived from an EMBL/GenBank/DDBJ whole genome shotgun (WGS) entry which is preliminary data.</text>
</comment>
<protein>
    <submittedName>
        <fullName evidence="6">Skp1 domain-containing protein</fullName>
    </submittedName>
</protein>
<reference evidence="6" key="2">
    <citation type="submission" date="2023-05" db="EMBL/GenBank/DDBJ databases">
        <authorList>
            <person name="Schelkunov M.I."/>
        </authorList>
    </citation>
    <scope>NUCLEOTIDE SEQUENCE</scope>
    <source>
        <strain evidence="6">Hsosn_3</strain>
        <tissue evidence="6">Leaf</tissue>
    </source>
</reference>
<name>A0AAD8I152_9APIA</name>
<accession>A0AAD8I152</accession>
<evidence type="ECO:0000259" key="5">
    <source>
        <dbReference type="Pfam" id="PF01466"/>
    </source>
</evidence>
<evidence type="ECO:0000256" key="2">
    <source>
        <dbReference type="ARBA" id="ARBA00009993"/>
    </source>
</evidence>
<dbReference type="InterPro" id="IPR011333">
    <property type="entry name" value="SKP1/BTB/POZ_sf"/>
</dbReference>
<evidence type="ECO:0000256" key="1">
    <source>
        <dbReference type="ARBA" id="ARBA00004906"/>
    </source>
</evidence>
<dbReference type="Gene3D" id="3.30.710.10">
    <property type="entry name" value="Potassium Channel Kv1.1, Chain A"/>
    <property type="match status" value="1"/>
</dbReference>
<gene>
    <name evidence="6" type="ORF">POM88_033422</name>
</gene>
<comment type="similarity">
    <text evidence="2">Belongs to the SKP1 family.</text>
</comment>
<evidence type="ECO:0000256" key="4">
    <source>
        <dbReference type="SAM" id="MobiDB-lite"/>
    </source>
</evidence>
<dbReference type="InterPro" id="IPR036296">
    <property type="entry name" value="SKP1-like_dim_sf"/>
</dbReference>
<dbReference type="GO" id="GO:0006511">
    <property type="term" value="P:ubiquitin-dependent protein catabolic process"/>
    <property type="evidence" value="ECO:0007669"/>
    <property type="project" value="InterPro"/>
</dbReference>